<organism evidence="1">
    <name type="scientific">Anthurium amnicola</name>
    <dbReference type="NCBI Taxonomy" id="1678845"/>
    <lineage>
        <taxon>Eukaryota</taxon>
        <taxon>Viridiplantae</taxon>
        <taxon>Streptophyta</taxon>
        <taxon>Embryophyta</taxon>
        <taxon>Tracheophyta</taxon>
        <taxon>Spermatophyta</taxon>
        <taxon>Magnoliopsida</taxon>
        <taxon>Liliopsida</taxon>
        <taxon>Araceae</taxon>
        <taxon>Pothoideae</taxon>
        <taxon>Potheae</taxon>
        <taxon>Anthurium</taxon>
    </lineage>
</organism>
<dbReference type="InterPro" id="IPR044687">
    <property type="entry name" value="LPA3"/>
</dbReference>
<protein>
    <submittedName>
        <fullName evidence="1">Cadherin-5</fullName>
    </submittedName>
</protein>
<dbReference type="PANTHER" id="PTHR34051">
    <property type="entry name" value="PROTEIN LOW PSII ACCUMULATION 3, CHLOROPLASTIC"/>
    <property type="match status" value="1"/>
</dbReference>
<name>A0A1D1YEY3_9ARAE</name>
<sequence>PSQLLTARMDVAHISTPSPLRALLSSSPPQPRMAASCSTSIPHALPSSRLCSTRSLLLLLPTRPLPSLHASPTKNPSAVPYYSSVAAHAPLSVRAMVGSRPSNLDPKAGVPVYKPRSYDVLASDAARALAYALDDGKARLEIDFPPLPSNVSSYKLSNIRKLSKHT</sequence>
<proteinExistence type="predicted"/>
<dbReference type="AlphaFoldDB" id="A0A1D1YEY3"/>
<dbReference type="EMBL" id="GDJX01014750">
    <property type="protein sequence ID" value="JAT53186.1"/>
    <property type="molecule type" value="Transcribed_RNA"/>
</dbReference>
<feature type="non-terminal residue" evidence="1">
    <location>
        <position position="1"/>
    </location>
</feature>
<dbReference type="PANTHER" id="PTHR34051:SF2">
    <property type="entry name" value="PROTEIN LPA3"/>
    <property type="match status" value="1"/>
</dbReference>
<reference evidence="1" key="1">
    <citation type="submission" date="2015-07" db="EMBL/GenBank/DDBJ databases">
        <title>Transcriptome Assembly of Anthurium amnicola.</title>
        <authorList>
            <person name="Suzuki J."/>
        </authorList>
    </citation>
    <scope>NUCLEOTIDE SEQUENCE</scope>
</reference>
<gene>
    <name evidence="1" type="primary">CDH5</name>
    <name evidence="1" type="ORF">g.67241</name>
</gene>
<accession>A0A1D1YEY3</accession>
<evidence type="ECO:0000313" key="1">
    <source>
        <dbReference type="EMBL" id="JAT53186.1"/>
    </source>
</evidence>